<dbReference type="EMBL" id="JAEQNC010000006">
    <property type="protein sequence ID" value="MBL0372884.1"/>
    <property type="molecule type" value="Genomic_DNA"/>
</dbReference>
<reference evidence="1" key="1">
    <citation type="submission" date="2021-01" db="EMBL/GenBank/DDBJ databases">
        <title>Rhizobium sp. strain KVB221 16S ribosomal RNA gene Genome sequencing and assembly.</title>
        <authorList>
            <person name="Kang M."/>
        </authorList>
    </citation>
    <scope>NUCLEOTIDE SEQUENCE</scope>
    <source>
        <strain evidence="1">KVB221</strain>
    </source>
</reference>
<organism evidence="1 2">
    <name type="scientific">Rhizobium setariae</name>
    <dbReference type="NCBI Taxonomy" id="2801340"/>
    <lineage>
        <taxon>Bacteria</taxon>
        <taxon>Pseudomonadati</taxon>
        <taxon>Pseudomonadota</taxon>
        <taxon>Alphaproteobacteria</taxon>
        <taxon>Hyphomicrobiales</taxon>
        <taxon>Rhizobiaceae</taxon>
        <taxon>Rhizobium/Agrobacterium group</taxon>
        <taxon>Rhizobium</taxon>
    </lineage>
</organism>
<keyword evidence="2" id="KW-1185">Reference proteome</keyword>
<accession>A0A936YLV6</accession>
<sequence length="353" mass="39069">MLRLAKWLVLAFLLLVLALAAPVAYIETMCRSDIHAGNYNPLIADAQWQRREANTYLTYPEWHIVYAYDGLAETLKTGDEHQFGYLKSISQFWKSTCTMMRVADQHGGADQQTRVMIHTIGVSFSLEMALKAAYEETIGRLFAYLRGPNKSPQDLVVLETANNYAQFLRQTPWYMYDFGAANSALWAVPVTHVLRGWERRLAIGLEWESKAVYAKAIAAGAAANGPAKLEIRSVISGLTAEQLSAIANVRVVGESAGGIVIETPRYDAFTRILATISQQKGVVREVAGNDEIMVSLTIPRGATYQGPGEVLTRMERQGFASERLLVNLAVSELATAFQAMQVADPGIEHVFDY</sequence>
<evidence type="ECO:0000313" key="2">
    <source>
        <dbReference type="Proteomes" id="UP000633219"/>
    </source>
</evidence>
<name>A0A936YLV6_9HYPH</name>
<evidence type="ECO:0000313" key="1">
    <source>
        <dbReference type="EMBL" id="MBL0372884.1"/>
    </source>
</evidence>
<gene>
    <name evidence="1" type="ORF">JJB09_12690</name>
</gene>
<proteinExistence type="predicted"/>
<comment type="caution">
    <text evidence="1">The sequence shown here is derived from an EMBL/GenBank/DDBJ whole genome shotgun (WGS) entry which is preliminary data.</text>
</comment>
<protein>
    <submittedName>
        <fullName evidence="1">Uncharacterized protein</fullName>
    </submittedName>
</protein>
<dbReference type="AlphaFoldDB" id="A0A936YLV6"/>
<dbReference type="Proteomes" id="UP000633219">
    <property type="component" value="Unassembled WGS sequence"/>
</dbReference>